<evidence type="ECO:0000313" key="1">
    <source>
        <dbReference type="EMBL" id="CTP90085.1"/>
    </source>
</evidence>
<name>A0A0K3A3G5_9XANT</name>
<proteinExistence type="predicted"/>
<gene>
    <name evidence="1" type="ORF">XTPLMG728_2444</name>
</gene>
<accession>A0A0K3A3G5</accession>
<dbReference type="AlphaFoldDB" id="A0A0K3A3G5"/>
<protein>
    <submittedName>
        <fullName evidence="1">Uncharacterized protein</fullName>
    </submittedName>
</protein>
<dbReference type="EMBL" id="CXOK01000076">
    <property type="protein sequence ID" value="CTP90085.1"/>
    <property type="molecule type" value="Genomic_DNA"/>
</dbReference>
<organism evidence="1 2">
    <name type="scientific">Xanthomonas graminis pv. poae</name>
    <dbReference type="NCBI Taxonomy" id="227946"/>
    <lineage>
        <taxon>Bacteria</taxon>
        <taxon>Pseudomonadati</taxon>
        <taxon>Pseudomonadota</taxon>
        <taxon>Gammaproteobacteria</taxon>
        <taxon>Lysobacterales</taxon>
        <taxon>Lysobacteraceae</taxon>
        <taxon>Xanthomonas</taxon>
        <taxon>Xanthomonas translucens group</taxon>
        <taxon>Xanthomonas graminis</taxon>
    </lineage>
</organism>
<dbReference type="Proteomes" id="UP000041247">
    <property type="component" value="Unassembled WGS sequence"/>
</dbReference>
<evidence type="ECO:0000313" key="2">
    <source>
        <dbReference type="Proteomes" id="UP000041247"/>
    </source>
</evidence>
<sequence length="193" mass="21362">MSAAALDRKWVEETAMRLAAVPPWAVIDLFLKLESGPDSAWERANAAGPWTFDDLDDRNEFFEAAEWISRFKADGAAGHAYDWGAYALYELADGRQARAGRGDHVEPWLDALVSMKHARALLAPLGWPEQPAPRELRHALVGARSSAAAWRPFPRVPPPPPWTRSHGGLLRYVQAWGDADAVLRSAAEASRTR</sequence>
<reference evidence="1 2" key="1">
    <citation type="submission" date="2015-07" db="EMBL/GenBank/DDBJ databases">
        <authorList>
            <person name="Noorani M."/>
        </authorList>
    </citation>
    <scope>NUCLEOTIDE SEQUENCE [LARGE SCALE GENOMIC DNA]</scope>
    <source>
        <strain evidence="1">LMG728</strain>
    </source>
</reference>
<dbReference type="RefSeq" id="WP_053841301.1">
    <property type="nucleotide sequence ID" value="NZ_CP076250.1"/>
</dbReference>